<feature type="transmembrane region" description="Helical" evidence="10">
    <location>
        <begin position="306"/>
        <end position="326"/>
    </location>
</feature>
<feature type="transmembrane region" description="Helical" evidence="10">
    <location>
        <begin position="6"/>
        <end position="27"/>
    </location>
</feature>
<keyword evidence="3 10" id="KW-0812">Transmembrane</keyword>
<feature type="domain" description="G-protein coupled receptors family 1 profile" evidence="12">
    <location>
        <begin position="112"/>
        <end position="358"/>
    </location>
</feature>
<evidence type="ECO:0000256" key="10">
    <source>
        <dbReference type="SAM" id="Phobius"/>
    </source>
</evidence>
<keyword evidence="5" id="KW-0297">G-protein coupled receptor</keyword>
<evidence type="ECO:0000256" key="1">
    <source>
        <dbReference type="ARBA" id="ARBA00004651"/>
    </source>
</evidence>
<evidence type="ECO:0000256" key="2">
    <source>
        <dbReference type="ARBA" id="ARBA00022475"/>
    </source>
</evidence>
<feature type="chain" id="PRO_5043641508" description="G-protein coupled receptors family 1 profile domain-containing protein" evidence="11">
    <location>
        <begin position="16"/>
        <end position="416"/>
    </location>
</feature>
<feature type="transmembrane region" description="Helical" evidence="10">
    <location>
        <begin position="67"/>
        <end position="86"/>
    </location>
</feature>
<dbReference type="PROSITE" id="PS50262">
    <property type="entry name" value="G_PROTEIN_RECEP_F1_2"/>
    <property type="match status" value="1"/>
</dbReference>
<evidence type="ECO:0000259" key="12">
    <source>
        <dbReference type="PROSITE" id="PS50262"/>
    </source>
</evidence>
<keyword evidence="7" id="KW-0675">Receptor</keyword>
<keyword evidence="14" id="KW-1185">Reference proteome</keyword>
<keyword evidence="11" id="KW-0732">Signal</keyword>
<evidence type="ECO:0000256" key="4">
    <source>
        <dbReference type="ARBA" id="ARBA00022989"/>
    </source>
</evidence>
<dbReference type="GO" id="GO:0005886">
    <property type="term" value="C:plasma membrane"/>
    <property type="evidence" value="ECO:0007669"/>
    <property type="project" value="UniProtKB-SubCell"/>
</dbReference>
<reference evidence="13" key="1">
    <citation type="submission" date="2020-10" db="EMBL/GenBank/DDBJ databases">
        <title>Chromosome-scale genome assembly of the Allis shad, Alosa alosa.</title>
        <authorList>
            <person name="Margot Z."/>
            <person name="Christophe K."/>
            <person name="Cabau C."/>
            <person name="Louis A."/>
            <person name="Berthelot C."/>
            <person name="Parey E."/>
            <person name="Roest Crollius H."/>
            <person name="Montfort J."/>
            <person name="Robinson-Rechavi M."/>
            <person name="Bucao C."/>
            <person name="Bouchez O."/>
            <person name="Gislard M."/>
            <person name="Lluch J."/>
            <person name="Milhes M."/>
            <person name="Lampietro C."/>
            <person name="Lopez Roques C."/>
            <person name="Donnadieu C."/>
            <person name="Braasch I."/>
            <person name="Desvignes T."/>
            <person name="Postlethwait J."/>
            <person name="Bobe J."/>
            <person name="Guiguen Y."/>
        </authorList>
    </citation>
    <scope>NUCLEOTIDE SEQUENCE</scope>
    <source>
        <strain evidence="13">M-15738</strain>
        <tissue evidence="13">Blood</tissue>
    </source>
</reference>
<feature type="transmembrane region" description="Helical" evidence="10">
    <location>
        <begin position="142"/>
        <end position="162"/>
    </location>
</feature>
<keyword evidence="8" id="KW-0325">Glycoprotein</keyword>
<organism evidence="13 14">
    <name type="scientific">Alosa alosa</name>
    <name type="common">allis shad</name>
    <dbReference type="NCBI Taxonomy" id="278164"/>
    <lineage>
        <taxon>Eukaryota</taxon>
        <taxon>Metazoa</taxon>
        <taxon>Chordata</taxon>
        <taxon>Craniata</taxon>
        <taxon>Vertebrata</taxon>
        <taxon>Euteleostomi</taxon>
        <taxon>Actinopterygii</taxon>
        <taxon>Neopterygii</taxon>
        <taxon>Teleostei</taxon>
        <taxon>Clupei</taxon>
        <taxon>Clupeiformes</taxon>
        <taxon>Clupeoidei</taxon>
        <taxon>Clupeidae</taxon>
        <taxon>Alosa</taxon>
    </lineage>
</organism>
<gene>
    <name evidence="13" type="ORF">AALO_G00175560</name>
</gene>
<dbReference type="InterPro" id="IPR017452">
    <property type="entry name" value="GPCR_Rhodpsn_7TM"/>
</dbReference>
<dbReference type="AlphaFoldDB" id="A0AAV6GC05"/>
<keyword evidence="6 10" id="KW-0472">Membrane</keyword>
<dbReference type="PANTHER" id="PTHR24246">
    <property type="entry name" value="OLFACTORY RECEPTOR AND ADENOSINE RECEPTOR"/>
    <property type="match status" value="1"/>
</dbReference>
<protein>
    <recommendedName>
        <fullName evidence="12">G-protein coupled receptors family 1 profile domain-containing protein</fullName>
    </recommendedName>
</protein>
<evidence type="ECO:0000256" key="6">
    <source>
        <dbReference type="ARBA" id="ARBA00023136"/>
    </source>
</evidence>
<comment type="subcellular location">
    <subcellularLocation>
        <location evidence="1">Cell membrane</location>
        <topology evidence="1">Multi-pass membrane protein</topology>
    </subcellularLocation>
</comment>
<dbReference type="PANTHER" id="PTHR24246:SF27">
    <property type="entry name" value="ADENOSINE RECEPTOR, ISOFORM A"/>
    <property type="match status" value="1"/>
</dbReference>
<evidence type="ECO:0000256" key="8">
    <source>
        <dbReference type="ARBA" id="ARBA00023180"/>
    </source>
</evidence>
<dbReference type="Gene3D" id="1.20.1070.10">
    <property type="entry name" value="Rhodopsin 7-helix transmembrane proteins"/>
    <property type="match status" value="1"/>
</dbReference>
<name>A0AAV6GC05_9TELE</name>
<keyword evidence="2" id="KW-1003">Cell membrane</keyword>
<keyword evidence="9" id="KW-0807">Transducer</keyword>
<evidence type="ECO:0000313" key="14">
    <source>
        <dbReference type="Proteomes" id="UP000823561"/>
    </source>
</evidence>
<evidence type="ECO:0000256" key="3">
    <source>
        <dbReference type="ARBA" id="ARBA00022692"/>
    </source>
</evidence>
<comment type="caution">
    <text evidence="13">The sequence shown here is derived from an EMBL/GenBank/DDBJ whole genome shotgun (WGS) entry which is preliminary data.</text>
</comment>
<dbReference type="EMBL" id="JADWDJ010000013">
    <property type="protein sequence ID" value="KAG5271071.1"/>
    <property type="molecule type" value="Genomic_DNA"/>
</dbReference>
<evidence type="ECO:0000256" key="11">
    <source>
        <dbReference type="SAM" id="SignalP"/>
    </source>
</evidence>
<keyword evidence="4 10" id="KW-1133">Transmembrane helix</keyword>
<accession>A0AAV6GC05</accession>
<dbReference type="GO" id="GO:0004930">
    <property type="term" value="F:G protein-coupled receptor activity"/>
    <property type="evidence" value="ECO:0007669"/>
    <property type="project" value="UniProtKB-KW"/>
</dbReference>
<dbReference type="Proteomes" id="UP000823561">
    <property type="component" value="Chromosome 13"/>
</dbReference>
<sequence length="416" mass="44432">MVHVWLNAMCQCVLAVCVMGVSVRLCVPRAGGGPGGPRGSRGGWRDGWRDGGRGGGGCSVASGLRQCLGWVSTVGNVVAVPILVLLSLRTPQCLYTCITLVCCPLLVRQFKMFLMLLLTLNAHLQHRLGISRYEALVTRPRVLCLVLLSWLVSVVTAFAQFIGRKARDSWGVSEGSSTAEMGLGRPQGGNWSSPFLPPTKPPYPQDRSVIGKYLPYGGFLSKFLITYTDNFTYAEIHGSHWGVCAADTVLSPAYMVYVYSVTVFLIPALVMLAVYLDLMCVAPRTDPGPRVLASGKSVLHAHSRSVALSLSLLVLLCLPMHVAHMLQLFAPGKPPTPWATLLVSLLFQSYGLVPPLLFKERGEGEGEGSAVEPAGGATAPSARGKAVGRAFCVAMQACASCCPHSHGLKAKVCPEV</sequence>
<feature type="signal peptide" evidence="11">
    <location>
        <begin position="1"/>
        <end position="15"/>
    </location>
</feature>
<evidence type="ECO:0000256" key="5">
    <source>
        <dbReference type="ARBA" id="ARBA00023040"/>
    </source>
</evidence>
<evidence type="ECO:0000313" key="13">
    <source>
        <dbReference type="EMBL" id="KAG5271071.1"/>
    </source>
</evidence>
<evidence type="ECO:0000256" key="7">
    <source>
        <dbReference type="ARBA" id="ARBA00023170"/>
    </source>
</evidence>
<feature type="transmembrane region" description="Helical" evidence="10">
    <location>
        <begin position="256"/>
        <end position="276"/>
    </location>
</feature>
<proteinExistence type="predicted"/>
<evidence type="ECO:0000256" key="9">
    <source>
        <dbReference type="ARBA" id="ARBA00023224"/>
    </source>
</evidence>